<dbReference type="GO" id="GO:0005886">
    <property type="term" value="C:plasma membrane"/>
    <property type="evidence" value="ECO:0007669"/>
    <property type="project" value="TreeGrafter"/>
</dbReference>
<dbReference type="PANTHER" id="PTHR45138:SF9">
    <property type="entry name" value="DIGUANYLATE CYCLASE DGCM-RELATED"/>
    <property type="match status" value="1"/>
</dbReference>
<dbReference type="CDD" id="cd01949">
    <property type="entry name" value="GGDEF"/>
    <property type="match status" value="1"/>
</dbReference>
<evidence type="ECO:0000256" key="4">
    <source>
        <dbReference type="SAM" id="Coils"/>
    </source>
</evidence>
<evidence type="ECO:0000256" key="1">
    <source>
        <dbReference type="ARBA" id="ARBA00001946"/>
    </source>
</evidence>
<dbReference type="Proteomes" id="UP000001982">
    <property type="component" value="Chromosome"/>
</dbReference>
<dbReference type="PROSITE" id="PS50887">
    <property type="entry name" value="GGDEF"/>
    <property type="match status" value="1"/>
</dbReference>
<dbReference type="GO" id="GO:1902201">
    <property type="term" value="P:negative regulation of bacterial-type flagellum-dependent cell motility"/>
    <property type="evidence" value="ECO:0007669"/>
    <property type="project" value="TreeGrafter"/>
</dbReference>
<reference evidence="6 7" key="1">
    <citation type="submission" date="2006-03" db="EMBL/GenBank/DDBJ databases">
        <title>Complete sequence of Shewanella denitrificans OS217.</title>
        <authorList>
            <consortium name="US DOE Joint Genome Institute"/>
            <person name="Copeland A."/>
            <person name="Lucas S."/>
            <person name="Lapidus A."/>
            <person name="Barry K."/>
            <person name="Detter J.C."/>
            <person name="Glavina del Rio T."/>
            <person name="Hammon N."/>
            <person name="Israni S."/>
            <person name="Dalin E."/>
            <person name="Tice H."/>
            <person name="Pitluck S."/>
            <person name="Brettin T."/>
            <person name="Bruce D."/>
            <person name="Han C."/>
            <person name="Tapia R."/>
            <person name="Gilna P."/>
            <person name="Kiss H."/>
            <person name="Schmutz J."/>
            <person name="Larimer F."/>
            <person name="Land M."/>
            <person name="Hauser L."/>
            <person name="Kyrpides N."/>
            <person name="Lykidis A."/>
            <person name="Richardson P."/>
        </authorList>
    </citation>
    <scope>NUCLEOTIDE SEQUENCE [LARGE SCALE GENOMIC DNA]</scope>
    <source>
        <strain evidence="7">OS217 / ATCC BAA-1090 / DSM 15013</strain>
    </source>
</reference>
<evidence type="ECO:0000313" key="6">
    <source>
        <dbReference type="EMBL" id="ABE55161.1"/>
    </source>
</evidence>
<comment type="cofactor">
    <cofactor evidence="1">
        <name>Mg(2+)</name>
        <dbReference type="ChEBI" id="CHEBI:18420"/>
    </cofactor>
</comment>
<evidence type="ECO:0000259" key="5">
    <source>
        <dbReference type="PROSITE" id="PS50887"/>
    </source>
</evidence>
<feature type="coiled-coil region" evidence="4">
    <location>
        <begin position="148"/>
        <end position="175"/>
    </location>
</feature>
<dbReference type="PANTHER" id="PTHR45138">
    <property type="entry name" value="REGULATORY COMPONENTS OF SENSORY TRANSDUCTION SYSTEM"/>
    <property type="match status" value="1"/>
</dbReference>
<dbReference type="InterPro" id="IPR029787">
    <property type="entry name" value="Nucleotide_cyclase"/>
</dbReference>
<sequence>MENTKELDHSAHILRMVIPQMAKLHIPVTPENYAIWYEYFSESNLNLKRAIDGLLANEVRFTKQVNQGLYNNFIQEQSPEIIQNVQIETQILIKSLFNKIHQLNDETQGFAESLEGYNQQLQDNPTVGVLNEIIVNISSEVDLVISHNEEMKSNLNTLDFELSRLKEEMDNLSKVAMTDELTSLNNRRAYELFAVEQVAKFNQTQTVCSLLMIDIDLFKGFNDTYGHLIGDKVLAYVALSLKQGVKGADFVARYGGEEFVILLPGTDLQDAVTLANNLRELVSHKQLTVGKEKKQQLGKVTVSIGVASIQTGDDADTLLSRADEKLYEAKQAGRDCVKS</sequence>
<dbReference type="HOGENOM" id="CLU_000445_11_5_6"/>
<keyword evidence="4" id="KW-0175">Coiled coil</keyword>
<dbReference type="InterPro" id="IPR000160">
    <property type="entry name" value="GGDEF_dom"/>
</dbReference>
<evidence type="ECO:0000256" key="3">
    <source>
        <dbReference type="ARBA" id="ARBA00034247"/>
    </source>
</evidence>
<gene>
    <name evidence="6" type="ordered locus">Sden_1878</name>
</gene>
<dbReference type="AlphaFoldDB" id="Q12N15"/>
<dbReference type="EMBL" id="CP000302">
    <property type="protein sequence ID" value="ABE55161.1"/>
    <property type="molecule type" value="Genomic_DNA"/>
</dbReference>
<keyword evidence="7" id="KW-1185">Reference proteome</keyword>
<dbReference type="GO" id="GO:0043709">
    <property type="term" value="P:cell adhesion involved in single-species biofilm formation"/>
    <property type="evidence" value="ECO:0007669"/>
    <property type="project" value="TreeGrafter"/>
</dbReference>
<dbReference type="RefSeq" id="WP_011496318.1">
    <property type="nucleotide sequence ID" value="NC_007954.1"/>
</dbReference>
<name>Q12N15_SHEDO</name>
<dbReference type="OrthoDB" id="9812260at2"/>
<dbReference type="SUPFAM" id="SSF55073">
    <property type="entry name" value="Nucleotide cyclase"/>
    <property type="match status" value="1"/>
</dbReference>
<dbReference type="Pfam" id="PF00990">
    <property type="entry name" value="GGDEF"/>
    <property type="match status" value="1"/>
</dbReference>
<protein>
    <recommendedName>
        <fullName evidence="2">diguanylate cyclase</fullName>
        <ecNumber evidence="2">2.7.7.65</ecNumber>
    </recommendedName>
</protein>
<dbReference type="STRING" id="318161.Sden_1878"/>
<dbReference type="GO" id="GO:0052621">
    <property type="term" value="F:diguanylate cyclase activity"/>
    <property type="evidence" value="ECO:0007669"/>
    <property type="project" value="UniProtKB-EC"/>
</dbReference>
<feature type="domain" description="GGDEF" evidence="5">
    <location>
        <begin position="206"/>
        <end position="339"/>
    </location>
</feature>
<evidence type="ECO:0000256" key="2">
    <source>
        <dbReference type="ARBA" id="ARBA00012528"/>
    </source>
</evidence>
<dbReference type="Gene3D" id="3.30.70.270">
    <property type="match status" value="1"/>
</dbReference>
<proteinExistence type="predicted"/>
<dbReference type="NCBIfam" id="TIGR00254">
    <property type="entry name" value="GGDEF"/>
    <property type="match status" value="1"/>
</dbReference>
<dbReference type="EC" id="2.7.7.65" evidence="2"/>
<evidence type="ECO:0000313" key="7">
    <source>
        <dbReference type="Proteomes" id="UP000001982"/>
    </source>
</evidence>
<accession>Q12N15</accession>
<dbReference type="FunFam" id="3.30.70.270:FF:000001">
    <property type="entry name" value="Diguanylate cyclase domain protein"/>
    <property type="match status" value="1"/>
</dbReference>
<dbReference type="SMART" id="SM00267">
    <property type="entry name" value="GGDEF"/>
    <property type="match status" value="1"/>
</dbReference>
<comment type="catalytic activity">
    <reaction evidence="3">
        <text>2 GTP = 3',3'-c-di-GMP + 2 diphosphate</text>
        <dbReference type="Rhea" id="RHEA:24898"/>
        <dbReference type="ChEBI" id="CHEBI:33019"/>
        <dbReference type="ChEBI" id="CHEBI:37565"/>
        <dbReference type="ChEBI" id="CHEBI:58805"/>
        <dbReference type="EC" id="2.7.7.65"/>
    </reaction>
</comment>
<organism evidence="6 7">
    <name type="scientific">Shewanella denitrificans (strain OS217 / ATCC BAA-1090 / DSM 15013)</name>
    <dbReference type="NCBI Taxonomy" id="318161"/>
    <lineage>
        <taxon>Bacteria</taxon>
        <taxon>Pseudomonadati</taxon>
        <taxon>Pseudomonadota</taxon>
        <taxon>Gammaproteobacteria</taxon>
        <taxon>Alteromonadales</taxon>
        <taxon>Shewanellaceae</taxon>
        <taxon>Shewanella</taxon>
    </lineage>
</organism>
<dbReference type="KEGG" id="sdn:Sden_1878"/>
<dbReference type="eggNOG" id="COG3706">
    <property type="taxonomic scope" value="Bacteria"/>
</dbReference>
<dbReference type="InterPro" id="IPR050469">
    <property type="entry name" value="Diguanylate_Cyclase"/>
</dbReference>
<dbReference type="InterPro" id="IPR043128">
    <property type="entry name" value="Rev_trsase/Diguanyl_cyclase"/>
</dbReference>